<reference evidence="3 4" key="1">
    <citation type="journal article" date="2018" name="Nat. Ecol. Evol.">
        <title>Genomic signatures of mitonuclear coevolution across populations of Tigriopus californicus.</title>
        <authorList>
            <person name="Barreto F.S."/>
            <person name="Watson E.T."/>
            <person name="Lima T.G."/>
            <person name="Willett C.S."/>
            <person name="Edmands S."/>
            <person name="Li W."/>
            <person name="Burton R.S."/>
        </authorList>
    </citation>
    <scope>NUCLEOTIDE SEQUENCE [LARGE SCALE GENOMIC DNA]</scope>
    <source>
        <strain evidence="3 4">San Diego</strain>
    </source>
</reference>
<dbReference type="Proteomes" id="UP000318571">
    <property type="component" value="Chromosome 8"/>
</dbReference>
<dbReference type="OMA" id="GASWFNT"/>
<dbReference type="OrthoDB" id="73788at2759"/>
<dbReference type="PANTHER" id="PTHR16019">
    <property type="entry name" value="SYNAPSE-ASSOCIATED PROTEIN"/>
    <property type="match status" value="1"/>
</dbReference>
<dbReference type="GO" id="GO:0005737">
    <property type="term" value="C:cytoplasm"/>
    <property type="evidence" value="ECO:0007669"/>
    <property type="project" value="TreeGrafter"/>
</dbReference>
<feature type="domain" description="BSD" evidence="2">
    <location>
        <begin position="257"/>
        <end position="303"/>
    </location>
</feature>
<dbReference type="SUPFAM" id="SSF140383">
    <property type="entry name" value="BSD domain-like"/>
    <property type="match status" value="1"/>
</dbReference>
<dbReference type="InterPro" id="IPR005607">
    <property type="entry name" value="BSD_dom"/>
</dbReference>
<evidence type="ECO:0000313" key="3">
    <source>
        <dbReference type="EMBL" id="TRY61043.1"/>
    </source>
</evidence>
<gene>
    <name evidence="3" type="ORF">TCAL_04399</name>
</gene>
<dbReference type="PROSITE" id="PS50858">
    <property type="entry name" value="BSD"/>
    <property type="match status" value="1"/>
</dbReference>
<evidence type="ECO:0000256" key="1">
    <source>
        <dbReference type="SAM" id="MobiDB-lite"/>
    </source>
</evidence>
<accession>A0A553N6M3</accession>
<dbReference type="Pfam" id="PF03909">
    <property type="entry name" value="BSD"/>
    <property type="match status" value="1"/>
</dbReference>
<dbReference type="InterPro" id="IPR035925">
    <property type="entry name" value="BSD_dom_sf"/>
</dbReference>
<feature type="region of interest" description="Disordered" evidence="1">
    <location>
        <begin position="355"/>
        <end position="418"/>
    </location>
</feature>
<evidence type="ECO:0000313" key="4">
    <source>
        <dbReference type="Proteomes" id="UP000318571"/>
    </source>
</evidence>
<dbReference type="STRING" id="6832.A0A553N6M3"/>
<dbReference type="PANTHER" id="PTHR16019:SF5">
    <property type="entry name" value="BSD DOMAIN-CONTAINING PROTEIN 1"/>
    <property type="match status" value="1"/>
</dbReference>
<evidence type="ECO:0000259" key="2">
    <source>
        <dbReference type="PROSITE" id="PS50858"/>
    </source>
</evidence>
<sequence>MDKPNEREVETSGAEETKADEKVQGSSPVRSEPKPEEAPEGESLASDEAQVEQEASGLDWWGGGLSSWVNPKTLEKAMTSVSSVTNSAVQAAKERSSEVYGFVAKDLSEVSATATSAVGSTATTLKKSLEWDWYYCDPNMYSDVDIPVPVFETKESEEAPINENEEFDEKTDVLADKAVDSMKKSVSSFWSYASGYANQMFVQDDLEADAILVRGDNPVLLDRLQAQLHALASDPGTFEADPHPKDKVQWDEWACDLDKRQGEISDLMVNNPDIRQHYTAMVPEKVSHKLFWRRYFFKVHLIELQEAKRQALKKRAEQTQRESESGINWDDVDDLVQTEISDEVQDKLLADYEKEITSKKPSKQDSLSEEMAKATIRSDRSSPEEKESNTSDDWEKLSSGEKSPKKSAGKEDDEWEEP</sequence>
<feature type="compositionally biased region" description="Basic and acidic residues" evidence="1">
    <location>
        <begin position="1"/>
        <end position="23"/>
    </location>
</feature>
<keyword evidence="4" id="KW-1185">Reference proteome</keyword>
<dbReference type="SMART" id="SM00751">
    <property type="entry name" value="BSD"/>
    <property type="match status" value="1"/>
</dbReference>
<protein>
    <recommendedName>
        <fullName evidence="2">BSD domain-containing protein</fullName>
    </recommendedName>
</protein>
<dbReference type="Gene3D" id="1.10.3970.10">
    <property type="entry name" value="BSD domain"/>
    <property type="match status" value="1"/>
</dbReference>
<comment type="caution">
    <text evidence="3">The sequence shown here is derived from an EMBL/GenBank/DDBJ whole genome shotgun (WGS) entry which is preliminary data.</text>
</comment>
<dbReference type="EMBL" id="VCGU01000459">
    <property type="protein sequence ID" value="TRY61043.1"/>
    <property type="molecule type" value="Genomic_DNA"/>
</dbReference>
<dbReference type="InterPro" id="IPR051494">
    <property type="entry name" value="BSD_domain-containing"/>
</dbReference>
<name>A0A553N6M3_TIGCA</name>
<organism evidence="3 4">
    <name type="scientific">Tigriopus californicus</name>
    <name type="common">Marine copepod</name>
    <dbReference type="NCBI Taxonomy" id="6832"/>
    <lineage>
        <taxon>Eukaryota</taxon>
        <taxon>Metazoa</taxon>
        <taxon>Ecdysozoa</taxon>
        <taxon>Arthropoda</taxon>
        <taxon>Crustacea</taxon>
        <taxon>Multicrustacea</taxon>
        <taxon>Hexanauplia</taxon>
        <taxon>Copepoda</taxon>
        <taxon>Harpacticoida</taxon>
        <taxon>Harpacticidae</taxon>
        <taxon>Tigriopus</taxon>
    </lineage>
</organism>
<feature type="compositionally biased region" description="Basic and acidic residues" evidence="1">
    <location>
        <begin position="370"/>
        <end position="410"/>
    </location>
</feature>
<dbReference type="AlphaFoldDB" id="A0A553N6M3"/>
<feature type="region of interest" description="Disordered" evidence="1">
    <location>
        <begin position="1"/>
        <end position="62"/>
    </location>
</feature>
<proteinExistence type="predicted"/>